<name>A0ABV8GHN7_9ACTN</name>
<evidence type="ECO:0000256" key="1">
    <source>
        <dbReference type="SAM" id="MobiDB-lite"/>
    </source>
</evidence>
<comment type="caution">
    <text evidence="3">The sequence shown here is derived from an EMBL/GenBank/DDBJ whole genome shotgun (WGS) entry which is preliminary data.</text>
</comment>
<dbReference type="RefSeq" id="WP_379531612.1">
    <property type="nucleotide sequence ID" value="NZ_JBHSBI010000017.1"/>
</dbReference>
<feature type="domain" description="Mycothiol-dependent maleylpyruvate isomerase metal-binding" evidence="2">
    <location>
        <begin position="17"/>
        <end position="191"/>
    </location>
</feature>
<dbReference type="EMBL" id="JBHSBI010000017">
    <property type="protein sequence ID" value="MFC4011669.1"/>
    <property type="molecule type" value="Genomic_DNA"/>
</dbReference>
<feature type="compositionally biased region" description="Basic residues" evidence="1">
    <location>
        <begin position="98"/>
        <end position="120"/>
    </location>
</feature>
<dbReference type="Gene3D" id="1.20.120.450">
    <property type="entry name" value="dinb family like domain"/>
    <property type="match status" value="1"/>
</dbReference>
<sequence length="253" mass="27616">MGDQGQALKAGVALLERAIDYTLGSLRIVTPATLCRPTPCRGWTLQHLLGHLSTSLHTLMEAASDHIPFVQWSHHPQTPLRPQSPHDPQPRNGPLPPRRPHRLQKSCHPHMPRQTGKPRHPATAGTQEGGNPALLPNPALLLRDDATKVLGLWTAKLTDDHPISVNDHRLTSPMVAAVGAIEIAVHGWDIARSCGDRHPIPAAMADELLDLAHLFVTDADRPTRFAHPLTVPTNASPQDHLLAYLGRDPNWAA</sequence>
<keyword evidence="4" id="KW-1185">Reference proteome</keyword>
<dbReference type="InterPro" id="IPR024344">
    <property type="entry name" value="MDMPI_metal-binding"/>
</dbReference>
<dbReference type="Pfam" id="PF11716">
    <property type="entry name" value="MDMPI_N"/>
    <property type="match status" value="1"/>
</dbReference>
<gene>
    <name evidence="3" type="ORF">ACFOY2_30865</name>
</gene>
<keyword evidence="3" id="KW-0413">Isomerase</keyword>
<accession>A0ABV8GHN7</accession>
<organism evidence="3 4">
    <name type="scientific">Nonomuraea purpurea</name>
    <dbReference type="NCBI Taxonomy" id="1849276"/>
    <lineage>
        <taxon>Bacteria</taxon>
        <taxon>Bacillati</taxon>
        <taxon>Actinomycetota</taxon>
        <taxon>Actinomycetes</taxon>
        <taxon>Streptosporangiales</taxon>
        <taxon>Streptosporangiaceae</taxon>
        <taxon>Nonomuraea</taxon>
    </lineage>
</organism>
<evidence type="ECO:0000259" key="2">
    <source>
        <dbReference type="Pfam" id="PF11716"/>
    </source>
</evidence>
<dbReference type="SUPFAM" id="SSF109854">
    <property type="entry name" value="DinB/YfiT-like putative metalloenzymes"/>
    <property type="match status" value="1"/>
</dbReference>
<evidence type="ECO:0000313" key="3">
    <source>
        <dbReference type="EMBL" id="MFC4011669.1"/>
    </source>
</evidence>
<dbReference type="InterPro" id="IPR034660">
    <property type="entry name" value="DinB/YfiT-like"/>
</dbReference>
<reference evidence="4" key="1">
    <citation type="journal article" date="2019" name="Int. J. Syst. Evol. Microbiol.">
        <title>The Global Catalogue of Microorganisms (GCM) 10K type strain sequencing project: providing services to taxonomists for standard genome sequencing and annotation.</title>
        <authorList>
            <consortium name="The Broad Institute Genomics Platform"/>
            <consortium name="The Broad Institute Genome Sequencing Center for Infectious Disease"/>
            <person name="Wu L."/>
            <person name="Ma J."/>
        </authorList>
    </citation>
    <scope>NUCLEOTIDE SEQUENCE [LARGE SCALE GENOMIC DNA]</scope>
    <source>
        <strain evidence="4">TBRC 1276</strain>
    </source>
</reference>
<evidence type="ECO:0000313" key="4">
    <source>
        <dbReference type="Proteomes" id="UP001595851"/>
    </source>
</evidence>
<protein>
    <submittedName>
        <fullName evidence="3">Maleylpyruvate isomerase N-terminal domain-containing protein</fullName>
    </submittedName>
</protein>
<feature type="region of interest" description="Disordered" evidence="1">
    <location>
        <begin position="73"/>
        <end position="134"/>
    </location>
</feature>
<dbReference type="GO" id="GO:0016853">
    <property type="term" value="F:isomerase activity"/>
    <property type="evidence" value="ECO:0007669"/>
    <property type="project" value="UniProtKB-KW"/>
</dbReference>
<feature type="compositionally biased region" description="Pro residues" evidence="1">
    <location>
        <begin position="85"/>
        <end position="97"/>
    </location>
</feature>
<dbReference type="Proteomes" id="UP001595851">
    <property type="component" value="Unassembled WGS sequence"/>
</dbReference>
<proteinExistence type="predicted"/>